<dbReference type="CDD" id="cd00118">
    <property type="entry name" value="LysM"/>
    <property type="match status" value="1"/>
</dbReference>
<protein>
    <submittedName>
        <fullName evidence="3">LysM domain protein</fullName>
    </submittedName>
</protein>
<evidence type="ECO:0000313" key="3">
    <source>
        <dbReference type="EMBL" id="EDQ32463.2"/>
    </source>
</evidence>
<dbReference type="HOGENOM" id="CLU_025322_0_1_5"/>
<accession>A9DB84</accession>
<dbReference type="AlphaFoldDB" id="A9DB84"/>
<proteinExistence type="predicted"/>
<dbReference type="PANTHER" id="PTHR34700:SF4">
    <property type="entry name" value="PHAGE-LIKE ELEMENT PBSX PROTEIN XKDP"/>
    <property type="match status" value="1"/>
</dbReference>
<feature type="compositionally biased region" description="Low complexity" evidence="1">
    <location>
        <begin position="300"/>
        <end position="319"/>
    </location>
</feature>
<organism evidence="3 4">
    <name type="scientific">Hoeflea phototrophica (strain DSM 17068 / NCIMB 14078 / DFL-43)</name>
    <dbReference type="NCBI Taxonomy" id="411684"/>
    <lineage>
        <taxon>Bacteria</taxon>
        <taxon>Pseudomonadati</taxon>
        <taxon>Pseudomonadota</taxon>
        <taxon>Alphaproteobacteria</taxon>
        <taxon>Hyphomicrobiales</taxon>
        <taxon>Rhizobiaceae</taxon>
        <taxon>Hoeflea</taxon>
    </lineage>
</organism>
<feature type="region of interest" description="Disordered" evidence="1">
    <location>
        <begin position="40"/>
        <end position="79"/>
    </location>
</feature>
<feature type="compositionally biased region" description="Low complexity" evidence="1">
    <location>
        <begin position="64"/>
        <end position="76"/>
    </location>
</feature>
<dbReference type="STRING" id="411684.HPDFL43_11706"/>
<dbReference type="Gene3D" id="3.10.350.10">
    <property type="entry name" value="LysM domain"/>
    <property type="match status" value="1"/>
</dbReference>
<evidence type="ECO:0000256" key="1">
    <source>
        <dbReference type="SAM" id="MobiDB-lite"/>
    </source>
</evidence>
<dbReference type="EMBL" id="ABIA03000004">
    <property type="protein sequence ID" value="EDQ32463.2"/>
    <property type="molecule type" value="Genomic_DNA"/>
</dbReference>
<dbReference type="Pfam" id="PF01476">
    <property type="entry name" value="LysM"/>
    <property type="match status" value="1"/>
</dbReference>
<gene>
    <name evidence="3" type="ORF">HPDFL43_11706</name>
</gene>
<reference evidence="3 4" key="2">
    <citation type="submission" date="2012-06" db="EMBL/GenBank/DDBJ databases">
        <authorList>
            <person name="Fiebig A."/>
        </authorList>
    </citation>
    <scope>NUCLEOTIDE SEQUENCE [LARGE SCALE GENOMIC DNA]</scope>
    <source>
        <strain evidence="3 4">DFL-43</strain>
    </source>
</reference>
<feature type="compositionally biased region" description="Low complexity" evidence="1">
    <location>
        <begin position="331"/>
        <end position="340"/>
    </location>
</feature>
<comment type="caution">
    <text evidence="3">The sequence shown here is derived from an EMBL/GenBank/DDBJ whole genome shotgun (WGS) entry which is preliminary data.</text>
</comment>
<feature type="region of interest" description="Disordered" evidence="1">
    <location>
        <begin position="242"/>
        <end position="353"/>
    </location>
</feature>
<dbReference type="PANTHER" id="PTHR34700">
    <property type="entry name" value="POTASSIUM BINDING PROTEIN KBP"/>
    <property type="match status" value="1"/>
</dbReference>
<dbReference type="InterPro" id="IPR036779">
    <property type="entry name" value="LysM_dom_sf"/>
</dbReference>
<dbReference type="PROSITE" id="PS51782">
    <property type="entry name" value="LYSM"/>
    <property type="match status" value="1"/>
</dbReference>
<sequence>MNMSAGLKAFLGLLFAIGAGAVFIVPKLLERDAASVASQVVSSPAEPGTQEAPEAQDSAVTQTDVSGDASQAASDAGVEESVEVASLGEMLEQPSFDVLRVEPDGSTVIAGKAEPNTTLDIMNGETVIASASVGSSGDFAAILDTPLSPGDYQLTLRTTGDNGAMIVSEEVATVSIPDSPEGELLAMVSKPGKASRIIAQPSAPAQRAAATDADDGDAVADVASASDVDIGSDVNAGSDLASASDVEATVEPETEVAAASTGDQQSAEGIASGAGPQSASEAGIETPPLPEMSSLLTTSAPQIEAESPEIAAPEATPTPDNSAAGSGDQTAVEQAEVAAVSRDVADATAPEPSIDPSVRVDAVEIEGSKIFIAGSATPGYPVTVSADGVAIGTEKADSDGRFILEADADLAVGEHIITADLIDPANGEILLRASVPFNRPEGEALAAVSPAPAEAVAMAEPDADAAKDASTASEADAVKKAVAATEADAGPSSEGLILPDVAGISQLREEAFAAITALEQMVSAEVAPESADIAAAREAALEKLKMAAMADLAGESSAEALAIAESMRAQAKAALVLLESGTGAEGVDAGSDILTGDMADMREMLGQARTALSTPSQIGVAVANEVATDGSVNEPRTIQQAPLASAPGAVIIRRGDTLWQISRRTYGQGVRYTTIYLANRSQIRNPDRIQPGQVFSVPETPLDNAEELHRKRLDGESLR</sequence>
<reference evidence="3 4" key="1">
    <citation type="submission" date="2007-10" db="EMBL/GenBank/DDBJ databases">
        <authorList>
            <person name="Wagner-Dobler I."/>
            <person name="Ferriera S."/>
            <person name="Johnson J."/>
            <person name="Kravitz S."/>
            <person name="Beeson K."/>
            <person name="Sutton G."/>
            <person name="Rogers Y.-H."/>
            <person name="Friedman R."/>
            <person name="Frazier M."/>
            <person name="Venter J.C."/>
        </authorList>
    </citation>
    <scope>NUCLEOTIDE SEQUENCE [LARGE SCALE GENOMIC DNA]</scope>
    <source>
        <strain evidence="3 4">DFL-43</strain>
    </source>
</reference>
<feature type="domain" description="LysM" evidence="2">
    <location>
        <begin position="648"/>
        <end position="697"/>
    </location>
</feature>
<dbReference type="SMART" id="SM00257">
    <property type="entry name" value="LysM"/>
    <property type="match status" value="1"/>
</dbReference>
<feature type="compositionally biased region" description="Polar residues" evidence="1">
    <location>
        <begin position="320"/>
        <end position="329"/>
    </location>
</feature>
<dbReference type="eggNOG" id="COG1652">
    <property type="taxonomic scope" value="Bacteria"/>
</dbReference>
<dbReference type="InterPro" id="IPR052196">
    <property type="entry name" value="Bact_Kbp"/>
</dbReference>
<dbReference type="Proteomes" id="UP000004291">
    <property type="component" value="Chromosome"/>
</dbReference>
<name>A9DB84_HOEPD</name>
<evidence type="ECO:0000259" key="2">
    <source>
        <dbReference type="PROSITE" id="PS51782"/>
    </source>
</evidence>
<dbReference type="InterPro" id="IPR018392">
    <property type="entry name" value="LysM"/>
</dbReference>
<evidence type="ECO:0000313" key="4">
    <source>
        <dbReference type="Proteomes" id="UP000004291"/>
    </source>
</evidence>
<keyword evidence="4" id="KW-1185">Reference proteome</keyword>